<organism evidence="1 2">
    <name type="scientific">Paraburkholderia steynii</name>
    <dbReference type="NCBI Taxonomy" id="1245441"/>
    <lineage>
        <taxon>Bacteria</taxon>
        <taxon>Pseudomonadati</taxon>
        <taxon>Pseudomonadota</taxon>
        <taxon>Betaproteobacteria</taxon>
        <taxon>Burkholderiales</taxon>
        <taxon>Burkholderiaceae</taxon>
        <taxon>Paraburkholderia</taxon>
    </lineage>
</organism>
<dbReference type="Proteomes" id="UP000198900">
    <property type="component" value="Unassembled WGS sequence"/>
</dbReference>
<evidence type="ECO:0000313" key="2">
    <source>
        <dbReference type="Proteomes" id="UP000198900"/>
    </source>
</evidence>
<dbReference type="EMBL" id="FNDI01000018">
    <property type="protein sequence ID" value="SDI50198.1"/>
    <property type="molecule type" value="Genomic_DNA"/>
</dbReference>
<gene>
    <name evidence="1" type="ORF">SAMN04487926_11837</name>
</gene>
<comment type="caution">
    <text evidence="1">The sequence shown here is derived from an EMBL/GenBank/DDBJ whole genome shotgun (WGS) entry which is preliminary data.</text>
</comment>
<dbReference type="RefSeq" id="WP_091783785.1">
    <property type="nucleotide sequence ID" value="NZ_FNDI01000018.1"/>
</dbReference>
<name>A0A7Z7BC60_9BURK</name>
<dbReference type="GO" id="GO:0016853">
    <property type="term" value="F:isomerase activity"/>
    <property type="evidence" value="ECO:0007669"/>
    <property type="project" value="UniProtKB-KW"/>
</dbReference>
<dbReference type="InterPro" id="IPR036237">
    <property type="entry name" value="Xyl_isomerase-like_sf"/>
</dbReference>
<keyword evidence="1" id="KW-0413">Isomerase</keyword>
<accession>A0A7Z7BC60</accession>
<proteinExistence type="predicted"/>
<keyword evidence="2" id="KW-1185">Reference proteome</keyword>
<evidence type="ECO:0000313" key="1">
    <source>
        <dbReference type="EMBL" id="SDI50198.1"/>
    </source>
</evidence>
<reference evidence="1" key="1">
    <citation type="submission" date="2016-10" db="EMBL/GenBank/DDBJ databases">
        <authorList>
            <person name="Varghese N."/>
            <person name="Submissions S."/>
        </authorList>
    </citation>
    <scope>NUCLEOTIDE SEQUENCE [LARGE SCALE GENOMIC DNA]</scope>
    <source>
        <strain evidence="1">YR281</strain>
    </source>
</reference>
<dbReference type="Gene3D" id="3.20.20.150">
    <property type="entry name" value="Divalent-metal-dependent TIM barrel enzymes"/>
    <property type="match status" value="1"/>
</dbReference>
<dbReference type="AlphaFoldDB" id="A0A7Z7BC60"/>
<dbReference type="SUPFAM" id="SSF51658">
    <property type="entry name" value="Xylose isomerase-like"/>
    <property type="match status" value="1"/>
</dbReference>
<protein>
    <submittedName>
        <fullName evidence="1">Hydroxypyruvate isomerase</fullName>
    </submittedName>
</protein>
<sequence>MLVAVALRTPCLLEEQNLQLVQMGAPMGSSASGEKGIASFSWRRTEYRDSLDIAPDAALLPGCPRIHVMSGHVTAGVDANWDVYEL</sequence>